<protein>
    <submittedName>
        <fullName evidence="1">Uncharacterized protein</fullName>
    </submittedName>
</protein>
<dbReference type="Proteomes" id="UP000215509">
    <property type="component" value="Unassembled WGS sequence"/>
</dbReference>
<sequence>MTISFQEMKRIPSELLQNRLETVKSLTDEVLELYEVAKDTETGEHYLHYAYLHKQIAALGPESTGEETFHHLMPLDSDDVLGIIFGEQSYTYPEAWNKSFLRNGPDGDYVWFDPSYTEQEADHEALGMSVKEQLLKFKQSSERSEDAVRKLLEELDRTLGKGESSE</sequence>
<name>A0A229UWF6_9BACL</name>
<dbReference type="RefSeq" id="WP_094013116.1">
    <property type="nucleotide sequence ID" value="NZ_NMQW01000002.1"/>
</dbReference>
<evidence type="ECO:0000313" key="1">
    <source>
        <dbReference type="EMBL" id="OXM87866.1"/>
    </source>
</evidence>
<comment type="caution">
    <text evidence="1">The sequence shown here is derived from an EMBL/GenBank/DDBJ whole genome shotgun (WGS) entry which is preliminary data.</text>
</comment>
<organism evidence="1 2">
    <name type="scientific">Paenibacillus rigui</name>
    <dbReference type="NCBI Taxonomy" id="554312"/>
    <lineage>
        <taxon>Bacteria</taxon>
        <taxon>Bacillati</taxon>
        <taxon>Bacillota</taxon>
        <taxon>Bacilli</taxon>
        <taxon>Bacillales</taxon>
        <taxon>Paenibacillaceae</taxon>
        <taxon>Paenibacillus</taxon>
    </lineage>
</organism>
<dbReference type="OrthoDB" id="2596091at2"/>
<accession>A0A229UWF6</accession>
<gene>
    <name evidence="1" type="ORF">CF651_01785</name>
</gene>
<proteinExistence type="predicted"/>
<keyword evidence="2" id="KW-1185">Reference proteome</keyword>
<reference evidence="1 2" key="1">
    <citation type="submission" date="2017-07" db="EMBL/GenBank/DDBJ databases">
        <title>Genome sequencing and assembly of Paenibacillus rigui.</title>
        <authorList>
            <person name="Mayilraj S."/>
        </authorList>
    </citation>
    <scope>NUCLEOTIDE SEQUENCE [LARGE SCALE GENOMIC DNA]</scope>
    <source>
        <strain evidence="1 2">JCM 16352</strain>
    </source>
</reference>
<evidence type="ECO:0000313" key="2">
    <source>
        <dbReference type="Proteomes" id="UP000215509"/>
    </source>
</evidence>
<dbReference type="EMBL" id="NMQW01000002">
    <property type="protein sequence ID" value="OXM87866.1"/>
    <property type="molecule type" value="Genomic_DNA"/>
</dbReference>
<dbReference type="AlphaFoldDB" id="A0A229UWF6"/>